<dbReference type="Proteomes" id="UP000786811">
    <property type="component" value="Unassembled WGS sequence"/>
</dbReference>
<evidence type="ECO:0000313" key="1">
    <source>
        <dbReference type="EMBL" id="CAG5102678.1"/>
    </source>
</evidence>
<dbReference type="EMBL" id="CAJNRD030001123">
    <property type="protein sequence ID" value="CAG5102678.1"/>
    <property type="molecule type" value="Genomic_DNA"/>
</dbReference>
<reference evidence="1" key="1">
    <citation type="submission" date="2021-04" db="EMBL/GenBank/DDBJ databases">
        <authorList>
            <person name="Chebbi M.A.C M."/>
        </authorList>
    </citation>
    <scope>NUCLEOTIDE SEQUENCE</scope>
</reference>
<evidence type="ECO:0000313" key="2">
    <source>
        <dbReference type="Proteomes" id="UP000786811"/>
    </source>
</evidence>
<dbReference type="OrthoDB" id="7697116at2759"/>
<organism evidence="1 2">
    <name type="scientific">Cotesia congregata</name>
    <name type="common">Parasitoid wasp</name>
    <name type="synonym">Apanteles congregatus</name>
    <dbReference type="NCBI Taxonomy" id="51543"/>
    <lineage>
        <taxon>Eukaryota</taxon>
        <taxon>Metazoa</taxon>
        <taxon>Ecdysozoa</taxon>
        <taxon>Arthropoda</taxon>
        <taxon>Hexapoda</taxon>
        <taxon>Insecta</taxon>
        <taxon>Pterygota</taxon>
        <taxon>Neoptera</taxon>
        <taxon>Endopterygota</taxon>
        <taxon>Hymenoptera</taxon>
        <taxon>Apocrita</taxon>
        <taxon>Ichneumonoidea</taxon>
        <taxon>Braconidae</taxon>
        <taxon>Microgastrinae</taxon>
        <taxon>Cotesia</taxon>
    </lineage>
</organism>
<dbReference type="SUPFAM" id="SSF56349">
    <property type="entry name" value="DNA breaking-rejoining enzymes"/>
    <property type="match status" value="1"/>
</dbReference>
<comment type="caution">
    <text evidence="1">The sequence shown here is derived from an EMBL/GenBank/DDBJ whole genome shotgun (WGS) entry which is preliminary data.</text>
</comment>
<proteinExistence type="predicted"/>
<protein>
    <submittedName>
        <fullName evidence="1">Uncharacterized protein</fullName>
    </submittedName>
</protein>
<name>A0A8J2MX24_COTCN</name>
<sequence>MDSSSEGSTDEEEVLRLFDKEAKVIVQSETLPKKSADRYMQNYNAYKNWKEKNKNSLSTSEENNLIVYFKDLKKRLSPLTLWSAWSMLKKTLNTNDDIQINNFLNLKSMIKQNAKGHRPKKSFILTWEQIKKFIDEAPDSEYLAVKVVLIFGICGCLRCLELTNMKVGDGEDLNGRKPIFPRDHLVISMTDATIDSQEETINAHEETVNPENSTINPKEANVNTEQETHEFESALIDLNWSDFEDDFTETDPKQTSIPTVVPTGFTTANQKPLFVPQKTQNQLIMNNNNNNNKNNKYKLPFTAKSGIKLSFLNHQTTSKPPLIKRKRHTENLNNQNNNNLDFTTKDHAFKFENCTFNNCVFNLTKCDCDKENIS</sequence>
<dbReference type="GO" id="GO:0003677">
    <property type="term" value="F:DNA binding"/>
    <property type="evidence" value="ECO:0007669"/>
    <property type="project" value="InterPro"/>
</dbReference>
<dbReference type="AlphaFoldDB" id="A0A8J2MX24"/>
<dbReference type="InterPro" id="IPR011010">
    <property type="entry name" value="DNA_brk_join_enz"/>
</dbReference>
<keyword evidence="2" id="KW-1185">Reference proteome</keyword>
<gene>
    <name evidence="1" type="ORF">HICCMSTLAB_LOCUS11129</name>
</gene>
<accession>A0A8J2MX24</accession>